<dbReference type="InterPro" id="IPR050204">
    <property type="entry name" value="AraC_XylS_family_regulators"/>
</dbReference>
<dbReference type="PROSITE" id="PS01124">
    <property type="entry name" value="HTH_ARAC_FAMILY_2"/>
    <property type="match status" value="1"/>
</dbReference>
<protein>
    <submittedName>
        <fullName evidence="5">AraC family transcriptional regulator</fullName>
    </submittedName>
</protein>
<evidence type="ECO:0000256" key="3">
    <source>
        <dbReference type="ARBA" id="ARBA00023163"/>
    </source>
</evidence>
<dbReference type="InterPro" id="IPR018060">
    <property type="entry name" value="HTH_AraC"/>
</dbReference>
<sequence length="216" mass="24136">MSEFPVEQVRSLLHIVDGSLAFAGRYRHEDSHPAHTHSFVEIAVVVGGAGVQRSLAGPLRLTVGDVLLLRPGVWHGYEQCHGLVLYNCCFSSEMLRRELAWTREDPQLGHLLWSGPYAGQRRGILTGRLDDPAFEECVGHLVRLFKTATGMPPMAHLARQRIELAAARLLHTDEPIGQVGESVGWPDPNYFARRFRSPYGLSASTYRARFTHAVRT</sequence>
<keyword evidence="1" id="KW-0805">Transcription regulation</keyword>
<evidence type="ECO:0000256" key="1">
    <source>
        <dbReference type="ARBA" id="ARBA00023015"/>
    </source>
</evidence>
<dbReference type="EMBL" id="JBHTMK010000083">
    <property type="protein sequence ID" value="MFD1374501.1"/>
    <property type="molecule type" value="Genomic_DNA"/>
</dbReference>
<dbReference type="Gene3D" id="2.60.120.10">
    <property type="entry name" value="Jelly Rolls"/>
    <property type="match status" value="1"/>
</dbReference>
<proteinExistence type="predicted"/>
<evidence type="ECO:0000313" key="6">
    <source>
        <dbReference type="Proteomes" id="UP001597183"/>
    </source>
</evidence>
<dbReference type="InterPro" id="IPR009057">
    <property type="entry name" value="Homeodomain-like_sf"/>
</dbReference>
<dbReference type="Gene3D" id="1.10.10.60">
    <property type="entry name" value="Homeodomain-like"/>
    <property type="match status" value="2"/>
</dbReference>
<evidence type="ECO:0000256" key="2">
    <source>
        <dbReference type="ARBA" id="ARBA00023125"/>
    </source>
</evidence>
<reference evidence="6" key="1">
    <citation type="journal article" date="2019" name="Int. J. Syst. Evol. Microbiol.">
        <title>The Global Catalogue of Microorganisms (GCM) 10K type strain sequencing project: providing services to taxonomists for standard genome sequencing and annotation.</title>
        <authorList>
            <consortium name="The Broad Institute Genomics Platform"/>
            <consortium name="The Broad Institute Genome Sequencing Center for Infectious Disease"/>
            <person name="Wu L."/>
            <person name="Ma J."/>
        </authorList>
    </citation>
    <scope>NUCLEOTIDE SEQUENCE [LARGE SCALE GENOMIC DNA]</scope>
    <source>
        <strain evidence="6">CCM 7526</strain>
    </source>
</reference>
<accession>A0ABW4AU94</accession>
<keyword evidence="2" id="KW-0238">DNA-binding</keyword>
<keyword evidence="3" id="KW-0804">Transcription</keyword>
<dbReference type="SUPFAM" id="SSF46689">
    <property type="entry name" value="Homeodomain-like"/>
    <property type="match status" value="1"/>
</dbReference>
<dbReference type="InterPro" id="IPR014710">
    <property type="entry name" value="RmlC-like_jellyroll"/>
</dbReference>
<feature type="domain" description="HTH araC/xylS-type" evidence="4">
    <location>
        <begin position="140"/>
        <end position="209"/>
    </location>
</feature>
<keyword evidence="6" id="KW-1185">Reference proteome</keyword>
<comment type="caution">
    <text evidence="5">The sequence shown here is derived from an EMBL/GenBank/DDBJ whole genome shotgun (WGS) entry which is preliminary data.</text>
</comment>
<dbReference type="Proteomes" id="UP001597183">
    <property type="component" value="Unassembled WGS sequence"/>
</dbReference>
<dbReference type="Pfam" id="PF12833">
    <property type="entry name" value="HTH_18"/>
    <property type="match status" value="1"/>
</dbReference>
<evidence type="ECO:0000313" key="5">
    <source>
        <dbReference type="EMBL" id="MFD1374501.1"/>
    </source>
</evidence>
<organism evidence="5 6">
    <name type="scientific">Actinoplanes sichuanensis</name>
    <dbReference type="NCBI Taxonomy" id="512349"/>
    <lineage>
        <taxon>Bacteria</taxon>
        <taxon>Bacillati</taxon>
        <taxon>Actinomycetota</taxon>
        <taxon>Actinomycetes</taxon>
        <taxon>Micromonosporales</taxon>
        <taxon>Micromonosporaceae</taxon>
        <taxon>Actinoplanes</taxon>
    </lineage>
</organism>
<dbReference type="PANTHER" id="PTHR46796">
    <property type="entry name" value="HTH-TYPE TRANSCRIPTIONAL ACTIVATOR RHAS-RELATED"/>
    <property type="match status" value="1"/>
</dbReference>
<gene>
    <name evidence="5" type="ORF">ACFQ5G_55005</name>
</gene>
<dbReference type="RefSeq" id="WP_317794463.1">
    <property type="nucleotide sequence ID" value="NZ_AP028461.1"/>
</dbReference>
<dbReference type="SMART" id="SM00342">
    <property type="entry name" value="HTH_ARAC"/>
    <property type="match status" value="1"/>
</dbReference>
<evidence type="ECO:0000259" key="4">
    <source>
        <dbReference type="PROSITE" id="PS01124"/>
    </source>
</evidence>
<name>A0ABW4AU94_9ACTN</name>
<dbReference type="SUPFAM" id="SSF51215">
    <property type="entry name" value="Regulatory protein AraC"/>
    <property type="match status" value="1"/>
</dbReference>
<dbReference type="InterPro" id="IPR037923">
    <property type="entry name" value="HTH-like"/>
</dbReference>